<dbReference type="InParanoid" id="A0A0C3P646"/>
<reference evidence="1 2" key="1">
    <citation type="submission" date="2014-04" db="EMBL/GenBank/DDBJ databases">
        <authorList>
            <consortium name="DOE Joint Genome Institute"/>
            <person name="Kuo A."/>
            <person name="Kohler A."/>
            <person name="Costa M.D."/>
            <person name="Nagy L.G."/>
            <person name="Floudas D."/>
            <person name="Copeland A."/>
            <person name="Barry K.W."/>
            <person name="Cichocki N."/>
            <person name="Veneault-Fourrey C."/>
            <person name="LaButti K."/>
            <person name="Lindquist E.A."/>
            <person name="Lipzen A."/>
            <person name="Lundell T."/>
            <person name="Morin E."/>
            <person name="Murat C."/>
            <person name="Sun H."/>
            <person name="Tunlid A."/>
            <person name="Henrissat B."/>
            <person name="Grigoriev I.V."/>
            <person name="Hibbett D.S."/>
            <person name="Martin F."/>
            <person name="Nordberg H.P."/>
            <person name="Cantor M.N."/>
            <person name="Hua S.X."/>
        </authorList>
    </citation>
    <scope>NUCLEOTIDE SEQUENCE [LARGE SCALE GENOMIC DNA]</scope>
    <source>
        <strain evidence="1 2">Marx 270</strain>
    </source>
</reference>
<accession>A0A0C3P646</accession>
<dbReference type="AlphaFoldDB" id="A0A0C3P646"/>
<gene>
    <name evidence="1" type="ORF">M404DRAFT_324886</name>
</gene>
<dbReference type="OrthoDB" id="2649251at2759"/>
<name>A0A0C3P646_PISTI</name>
<dbReference type="STRING" id="870435.A0A0C3P646"/>
<dbReference type="SUPFAM" id="SSF52047">
    <property type="entry name" value="RNI-like"/>
    <property type="match status" value="1"/>
</dbReference>
<organism evidence="1 2">
    <name type="scientific">Pisolithus tinctorius Marx 270</name>
    <dbReference type="NCBI Taxonomy" id="870435"/>
    <lineage>
        <taxon>Eukaryota</taxon>
        <taxon>Fungi</taxon>
        <taxon>Dikarya</taxon>
        <taxon>Basidiomycota</taxon>
        <taxon>Agaricomycotina</taxon>
        <taxon>Agaricomycetes</taxon>
        <taxon>Agaricomycetidae</taxon>
        <taxon>Boletales</taxon>
        <taxon>Sclerodermatineae</taxon>
        <taxon>Pisolithaceae</taxon>
        <taxon>Pisolithus</taxon>
    </lineage>
</organism>
<keyword evidence="2" id="KW-1185">Reference proteome</keyword>
<dbReference type="EMBL" id="KN831956">
    <property type="protein sequence ID" value="KIO08730.1"/>
    <property type="molecule type" value="Genomic_DNA"/>
</dbReference>
<dbReference type="Proteomes" id="UP000054217">
    <property type="component" value="Unassembled WGS sequence"/>
</dbReference>
<sequence length="287" mass="32822">MDTPSIWSEIWLENYITSTLLKLHLERSRQAPLTIFLRVYDPELLDVVAAHPNRWHALWILCDTLEFLDRICYLGLPSLELLVLSLERDCAKSLPMIYSRLSALKHLQLRRLSASFSASSMTANLLGNSAPHSAFLGNIPAESLTKLSLWGTTYGSKFPRDSIHFPVLEYLILRIIDPMSFLEAVVAPRLERFEFSEQYCGHHICRAFKGPNSKFDNVRHLIFAEFLHVTPHQDTSDMAKELCQVFHGLRHATINMQYLFSLFPPAEWWAIQMTTIALSTTGCTSRA</sequence>
<evidence type="ECO:0000313" key="1">
    <source>
        <dbReference type="EMBL" id="KIO08730.1"/>
    </source>
</evidence>
<protein>
    <submittedName>
        <fullName evidence="1">Uncharacterized protein</fullName>
    </submittedName>
</protein>
<evidence type="ECO:0000313" key="2">
    <source>
        <dbReference type="Proteomes" id="UP000054217"/>
    </source>
</evidence>
<proteinExistence type="predicted"/>
<dbReference type="HOGENOM" id="CLU_970166_0_0_1"/>
<reference evidence="2" key="2">
    <citation type="submission" date="2015-01" db="EMBL/GenBank/DDBJ databases">
        <title>Evolutionary Origins and Diversification of the Mycorrhizal Mutualists.</title>
        <authorList>
            <consortium name="DOE Joint Genome Institute"/>
            <consortium name="Mycorrhizal Genomics Consortium"/>
            <person name="Kohler A."/>
            <person name="Kuo A."/>
            <person name="Nagy L.G."/>
            <person name="Floudas D."/>
            <person name="Copeland A."/>
            <person name="Barry K.W."/>
            <person name="Cichocki N."/>
            <person name="Veneault-Fourrey C."/>
            <person name="LaButti K."/>
            <person name="Lindquist E.A."/>
            <person name="Lipzen A."/>
            <person name="Lundell T."/>
            <person name="Morin E."/>
            <person name="Murat C."/>
            <person name="Riley R."/>
            <person name="Ohm R."/>
            <person name="Sun H."/>
            <person name="Tunlid A."/>
            <person name="Henrissat B."/>
            <person name="Grigoriev I.V."/>
            <person name="Hibbett D.S."/>
            <person name="Martin F."/>
        </authorList>
    </citation>
    <scope>NUCLEOTIDE SEQUENCE [LARGE SCALE GENOMIC DNA]</scope>
    <source>
        <strain evidence="2">Marx 270</strain>
    </source>
</reference>